<name>A0ABU3Y6T1_9SPHN</name>
<accession>A0ABU3Y6T1</accession>
<keyword evidence="1" id="KW-0812">Transmembrane</keyword>
<comment type="caution">
    <text evidence="2">The sequence shown here is derived from an EMBL/GenBank/DDBJ whole genome shotgun (WGS) entry which is preliminary data.</text>
</comment>
<evidence type="ECO:0000313" key="3">
    <source>
        <dbReference type="Proteomes" id="UP001273531"/>
    </source>
</evidence>
<evidence type="ECO:0000256" key="1">
    <source>
        <dbReference type="SAM" id="Phobius"/>
    </source>
</evidence>
<organism evidence="2 3">
    <name type="scientific">Sphingomonas agrestis</name>
    <dbReference type="NCBI Taxonomy" id="3080540"/>
    <lineage>
        <taxon>Bacteria</taxon>
        <taxon>Pseudomonadati</taxon>
        <taxon>Pseudomonadota</taxon>
        <taxon>Alphaproteobacteria</taxon>
        <taxon>Sphingomonadales</taxon>
        <taxon>Sphingomonadaceae</taxon>
        <taxon>Sphingomonas</taxon>
    </lineage>
</organism>
<keyword evidence="1" id="KW-0472">Membrane</keyword>
<evidence type="ECO:0000313" key="2">
    <source>
        <dbReference type="EMBL" id="MDV3457004.1"/>
    </source>
</evidence>
<protein>
    <recommendedName>
        <fullName evidence="4">Phage-shock protein</fullName>
    </recommendedName>
</protein>
<reference evidence="2 3" key="1">
    <citation type="submission" date="2023-10" db="EMBL/GenBank/DDBJ databases">
        <title>Sphingomonas sp. HF-S4 16S ribosomal RNA gene Genome sequencing and assembly.</title>
        <authorList>
            <person name="Lee H."/>
        </authorList>
    </citation>
    <scope>NUCLEOTIDE SEQUENCE [LARGE SCALE GENOMIC DNA]</scope>
    <source>
        <strain evidence="2 3">HF-S4</strain>
    </source>
</reference>
<keyword evidence="1" id="KW-1133">Transmembrane helix</keyword>
<dbReference type="RefSeq" id="WP_317226171.1">
    <property type="nucleotide sequence ID" value="NZ_JAWJEJ010000001.1"/>
</dbReference>
<keyword evidence="3" id="KW-1185">Reference proteome</keyword>
<gene>
    <name evidence="2" type="ORF">RZN05_08420</name>
</gene>
<evidence type="ECO:0008006" key="4">
    <source>
        <dbReference type="Google" id="ProtNLM"/>
    </source>
</evidence>
<feature type="transmembrane region" description="Helical" evidence="1">
    <location>
        <begin position="6"/>
        <end position="25"/>
    </location>
</feature>
<sequence>MINPLLIPILGISCGLLAILGGVFVKPWFRLKERQMEIESQMVAEKAAQYAAQTERLEQRVRVLERIVTDRGIAVADEIDKLRDAPLN</sequence>
<dbReference type="EMBL" id="JAWJEJ010000001">
    <property type="protein sequence ID" value="MDV3457004.1"/>
    <property type="molecule type" value="Genomic_DNA"/>
</dbReference>
<proteinExistence type="predicted"/>
<dbReference type="Proteomes" id="UP001273531">
    <property type="component" value="Unassembled WGS sequence"/>
</dbReference>